<reference evidence="2" key="1">
    <citation type="journal article" date="2021" name="PeerJ">
        <title>Extensive microbial diversity within the chicken gut microbiome revealed by metagenomics and culture.</title>
        <authorList>
            <person name="Gilroy R."/>
            <person name="Ravi A."/>
            <person name="Getino M."/>
            <person name="Pursley I."/>
            <person name="Horton D.L."/>
            <person name="Alikhan N.F."/>
            <person name="Baker D."/>
            <person name="Gharbi K."/>
            <person name="Hall N."/>
            <person name="Watson M."/>
            <person name="Adriaenssens E.M."/>
            <person name="Foster-Nyarko E."/>
            <person name="Jarju S."/>
            <person name="Secka A."/>
            <person name="Antonio M."/>
            <person name="Oren A."/>
            <person name="Chaudhuri R.R."/>
            <person name="La Ragione R."/>
            <person name="Hildebrand F."/>
            <person name="Pallen M.J."/>
        </authorList>
    </citation>
    <scope>NUCLEOTIDE SEQUENCE</scope>
    <source>
        <strain evidence="2">ChiSjej2B20-17149</strain>
    </source>
</reference>
<dbReference type="RefSeq" id="WP_278918100.1">
    <property type="nucleotide sequence ID" value="NZ_DYTS01000382.1"/>
</dbReference>
<organism evidence="2 3">
    <name type="scientific">Pseudomonas lactis</name>
    <dbReference type="NCBI Taxonomy" id="1615674"/>
    <lineage>
        <taxon>Bacteria</taxon>
        <taxon>Pseudomonadati</taxon>
        <taxon>Pseudomonadota</taxon>
        <taxon>Gammaproteobacteria</taxon>
        <taxon>Pseudomonadales</taxon>
        <taxon>Pseudomonadaceae</taxon>
        <taxon>Pseudomonas</taxon>
    </lineage>
</organism>
<keyword evidence="1" id="KW-0812">Transmembrane</keyword>
<feature type="transmembrane region" description="Helical" evidence="1">
    <location>
        <begin position="59"/>
        <end position="76"/>
    </location>
</feature>
<comment type="caution">
    <text evidence="2">The sequence shown here is derived from an EMBL/GenBank/DDBJ whole genome shotgun (WGS) entry which is preliminary data.</text>
</comment>
<sequence length="152" mass="16936">MTITNQSPMEVLVNDVKVGEINCKDWDSLKQRARSNKRTYITQVVSFLMALAKQLMKNCVALPMAILAVISLFAIGSPQSFNSVVTTDPASAFRALWNYSIAVLLLSSFVKMLLLGGSTVFRNAFDEEAFRLLRLHVNCPATGTIELRKKQH</sequence>
<dbReference type="AlphaFoldDB" id="A0A921NK52"/>
<evidence type="ECO:0000256" key="1">
    <source>
        <dbReference type="SAM" id="Phobius"/>
    </source>
</evidence>
<evidence type="ECO:0000313" key="3">
    <source>
        <dbReference type="Proteomes" id="UP000752172"/>
    </source>
</evidence>
<keyword evidence="1" id="KW-1133">Transmembrane helix</keyword>
<gene>
    <name evidence="2" type="ORF">K8W20_21620</name>
</gene>
<name>A0A921NK52_9PSED</name>
<accession>A0A921NK52</accession>
<reference evidence="2" key="2">
    <citation type="submission" date="2021-09" db="EMBL/GenBank/DDBJ databases">
        <authorList>
            <person name="Gilroy R."/>
        </authorList>
    </citation>
    <scope>NUCLEOTIDE SEQUENCE</scope>
    <source>
        <strain evidence="2">ChiSjej2B20-17149</strain>
    </source>
</reference>
<dbReference type="EMBL" id="DYTS01000382">
    <property type="protein sequence ID" value="HJH21292.1"/>
    <property type="molecule type" value="Genomic_DNA"/>
</dbReference>
<protein>
    <submittedName>
        <fullName evidence="2">Uncharacterized protein</fullName>
    </submittedName>
</protein>
<evidence type="ECO:0000313" key="2">
    <source>
        <dbReference type="EMBL" id="HJH21292.1"/>
    </source>
</evidence>
<keyword evidence="1" id="KW-0472">Membrane</keyword>
<feature type="transmembrane region" description="Helical" evidence="1">
    <location>
        <begin position="96"/>
        <end position="115"/>
    </location>
</feature>
<dbReference type="Proteomes" id="UP000752172">
    <property type="component" value="Unassembled WGS sequence"/>
</dbReference>
<proteinExistence type="predicted"/>